<accession>A0A8X6HX67</accession>
<keyword evidence="2" id="KW-1185">Reference proteome</keyword>
<sequence length="97" mass="11030">MLHHCKPFESEVLSIVIQESDSLIRQITWQTKFKNWSSLNKVLQLKHHVIDSEEEQTVGSPLNKQAVNCHCRPDLNIFPLRQADCVPAVPLGEPGQC</sequence>
<protein>
    <submittedName>
        <fullName evidence="1">Uncharacterized protein</fullName>
    </submittedName>
</protein>
<proteinExistence type="predicted"/>
<name>A0A8X6HX67_TRICU</name>
<dbReference type="EMBL" id="BMAO01029453">
    <property type="protein sequence ID" value="GFR31771.1"/>
    <property type="molecule type" value="Genomic_DNA"/>
</dbReference>
<organism evidence="1 2">
    <name type="scientific">Trichonephila clavata</name>
    <name type="common">Joro spider</name>
    <name type="synonym">Nephila clavata</name>
    <dbReference type="NCBI Taxonomy" id="2740835"/>
    <lineage>
        <taxon>Eukaryota</taxon>
        <taxon>Metazoa</taxon>
        <taxon>Ecdysozoa</taxon>
        <taxon>Arthropoda</taxon>
        <taxon>Chelicerata</taxon>
        <taxon>Arachnida</taxon>
        <taxon>Araneae</taxon>
        <taxon>Araneomorphae</taxon>
        <taxon>Entelegynae</taxon>
        <taxon>Araneoidea</taxon>
        <taxon>Nephilidae</taxon>
        <taxon>Trichonephila</taxon>
    </lineage>
</organism>
<evidence type="ECO:0000313" key="2">
    <source>
        <dbReference type="Proteomes" id="UP000887116"/>
    </source>
</evidence>
<dbReference type="AlphaFoldDB" id="A0A8X6HX67"/>
<reference evidence="1" key="1">
    <citation type="submission" date="2020-07" db="EMBL/GenBank/DDBJ databases">
        <title>Multicomponent nature underlies the extraordinary mechanical properties of spider dragline silk.</title>
        <authorList>
            <person name="Kono N."/>
            <person name="Nakamura H."/>
            <person name="Mori M."/>
            <person name="Yoshida Y."/>
            <person name="Ohtoshi R."/>
            <person name="Malay A.D."/>
            <person name="Moran D.A.P."/>
            <person name="Tomita M."/>
            <person name="Numata K."/>
            <person name="Arakawa K."/>
        </authorList>
    </citation>
    <scope>NUCLEOTIDE SEQUENCE</scope>
</reference>
<dbReference type="Proteomes" id="UP000887116">
    <property type="component" value="Unassembled WGS sequence"/>
</dbReference>
<evidence type="ECO:0000313" key="1">
    <source>
        <dbReference type="EMBL" id="GFR31771.1"/>
    </source>
</evidence>
<gene>
    <name evidence="1" type="ORF">TNCT_558471</name>
</gene>
<comment type="caution">
    <text evidence="1">The sequence shown here is derived from an EMBL/GenBank/DDBJ whole genome shotgun (WGS) entry which is preliminary data.</text>
</comment>